<keyword evidence="1" id="KW-1133">Transmembrane helix</keyword>
<sequence>MEAVLVNTIGVLLIIAIIWWFWLGPRRGAVQAVEASEKLQILVRGGVYEPDHIRLPANQAATLHFRREDPSPCSEWVIIPDLGISAELELNQETSVEIPAAKPGKYPFSCQMQMYRGTLILE</sequence>
<dbReference type="EMBL" id="JBGMEL010000001">
    <property type="protein sequence ID" value="MFA0789248.1"/>
    <property type="molecule type" value="Genomic_DNA"/>
</dbReference>
<dbReference type="Gene3D" id="2.60.40.420">
    <property type="entry name" value="Cupredoxins - blue copper proteins"/>
    <property type="match status" value="1"/>
</dbReference>
<dbReference type="InterPro" id="IPR008972">
    <property type="entry name" value="Cupredoxin"/>
</dbReference>
<keyword evidence="1" id="KW-0812">Transmembrane</keyword>
<dbReference type="SUPFAM" id="SSF49503">
    <property type="entry name" value="Cupredoxins"/>
    <property type="match status" value="1"/>
</dbReference>
<evidence type="ECO:0000313" key="4">
    <source>
        <dbReference type="Proteomes" id="UP001569414"/>
    </source>
</evidence>
<dbReference type="Pfam" id="PF13473">
    <property type="entry name" value="Cupredoxin_1"/>
    <property type="match status" value="1"/>
</dbReference>
<reference evidence="3 4" key="1">
    <citation type="submission" date="2024-08" db="EMBL/GenBank/DDBJ databases">
        <authorList>
            <person name="Ishaq N."/>
        </authorList>
    </citation>
    <scope>NUCLEOTIDE SEQUENCE [LARGE SCALE GENOMIC DNA]</scope>
    <source>
        <strain evidence="3 4">JCM 30400</strain>
    </source>
</reference>
<evidence type="ECO:0000256" key="1">
    <source>
        <dbReference type="SAM" id="Phobius"/>
    </source>
</evidence>
<dbReference type="RefSeq" id="WP_371842379.1">
    <property type="nucleotide sequence ID" value="NZ_JBGMEL010000001.1"/>
</dbReference>
<protein>
    <submittedName>
        <fullName evidence="3">Cupredoxin domain-containing protein</fullName>
    </submittedName>
</protein>
<proteinExistence type="predicted"/>
<feature type="domain" description="EfeO-type cupredoxin-like" evidence="2">
    <location>
        <begin position="14"/>
        <end position="120"/>
    </location>
</feature>
<organism evidence="3 4">
    <name type="scientific">Microbulbifer echini</name>
    <dbReference type="NCBI Taxonomy" id="1529067"/>
    <lineage>
        <taxon>Bacteria</taxon>
        <taxon>Pseudomonadati</taxon>
        <taxon>Pseudomonadota</taxon>
        <taxon>Gammaproteobacteria</taxon>
        <taxon>Cellvibrionales</taxon>
        <taxon>Microbulbiferaceae</taxon>
        <taxon>Microbulbifer</taxon>
    </lineage>
</organism>
<keyword evidence="1" id="KW-0472">Membrane</keyword>
<accession>A0ABV4NIL8</accession>
<dbReference type="InterPro" id="IPR028096">
    <property type="entry name" value="EfeO_Cupredoxin"/>
</dbReference>
<evidence type="ECO:0000313" key="3">
    <source>
        <dbReference type="EMBL" id="MFA0789248.1"/>
    </source>
</evidence>
<dbReference type="Proteomes" id="UP001569414">
    <property type="component" value="Unassembled WGS sequence"/>
</dbReference>
<gene>
    <name evidence="3" type="ORF">ACCI51_01740</name>
</gene>
<feature type="transmembrane region" description="Helical" evidence="1">
    <location>
        <begin position="6"/>
        <end position="23"/>
    </location>
</feature>
<name>A0ABV4NIL8_9GAMM</name>
<keyword evidence="4" id="KW-1185">Reference proteome</keyword>
<comment type="caution">
    <text evidence="3">The sequence shown here is derived from an EMBL/GenBank/DDBJ whole genome shotgun (WGS) entry which is preliminary data.</text>
</comment>
<evidence type="ECO:0000259" key="2">
    <source>
        <dbReference type="Pfam" id="PF13473"/>
    </source>
</evidence>